<dbReference type="SUPFAM" id="SSF48452">
    <property type="entry name" value="TPR-like"/>
    <property type="match status" value="1"/>
</dbReference>
<comment type="subcellular location">
    <subcellularLocation>
        <location evidence="1">Cytoplasm</location>
    </subcellularLocation>
</comment>
<evidence type="ECO:0000313" key="7">
    <source>
        <dbReference type="Proteomes" id="UP001162131"/>
    </source>
</evidence>
<keyword evidence="4" id="KW-0802">TPR repeat</keyword>
<dbReference type="InterPro" id="IPR011990">
    <property type="entry name" value="TPR-like_helical_dom_sf"/>
</dbReference>
<sequence length="470" mass="53860">MNKTKSQAGIKLQKLVDDIALEKKSSIIAYSPSEDSKNFINWPTVNRPVSRIPGRRNIMSRAFDQRPTTSKNQYFTIQKTVFNTISNSSVPPSPKIPLSLSRASSDKHFYKTPMNRVEEELMMFKEVFVTPKKELLEELKLELQKKRETILNNNPRLRELLPENKVIYQSMQHEEIEVKEDYFNKQLHCQAPGGLNASTSAPLSPGGGWAPSIPAMVNPSIKDHSIKSSYRYVTYDIIKEAHFAFTEGVLNEKENKIHEAEISFKRFFYCAKTIQDQIGECLALNRLGVLYYIQGKTEKSRQFHTKMLEQSSTDGEFVAYYNIGVCEKELGDNMKAISAFEKSLEYAKILDDKHAECITLGQLGLAYTRINDFAKAAEYLYKCASYAEKLKHTRLQYEIVLSLGQLYNSYHNLKNSALFFKQAYELAKNLRNPGKIEVCACNLGVVLGTDNYEQKRENILNKIQIKNRFS</sequence>
<dbReference type="SMART" id="SM00028">
    <property type="entry name" value="TPR"/>
    <property type="match status" value="4"/>
</dbReference>
<name>A0AAU9JBX2_9CILI</name>
<evidence type="ECO:0000313" key="6">
    <source>
        <dbReference type="EMBL" id="CAG9321797.1"/>
    </source>
</evidence>
<organism evidence="6 7">
    <name type="scientific">Blepharisma stoltei</name>
    <dbReference type="NCBI Taxonomy" id="1481888"/>
    <lineage>
        <taxon>Eukaryota</taxon>
        <taxon>Sar</taxon>
        <taxon>Alveolata</taxon>
        <taxon>Ciliophora</taxon>
        <taxon>Postciliodesmatophora</taxon>
        <taxon>Heterotrichea</taxon>
        <taxon>Heterotrichida</taxon>
        <taxon>Blepharismidae</taxon>
        <taxon>Blepharisma</taxon>
    </lineage>
</organism>
<dbReference type="PANTHER" id="PTHR46630">
    <property type="entry name" value="TETRATRICOPEPTIDE REPEAT PROTEIN 29"/>
    <property type="match status" value="1"/>
</dbReference>
<dbReference type="GO" id="GO:0005929">
    <property type="term" value="C:cilium"/>
    <property type="evidence" value="ECO:0007669"/>
    <property type="project" value="TreeGrafter"/>
</dbReference>
<evidence type="ECO:0000256" key="3">
    <source>
        <dbReference type="ARBA" id="ARBA00022737"/>
    </source>
</evidence>
<protein>
    <recommendedName>
        <fullName evidence="5">Tetratricopeptide repeat protein 29</fullName>
    </recommendedName>
</protein>
<accession>A0AAU9JBX2</accession>
<keyword evidence="3" id="KW-0677">Repeat</keyword>
<keyword evidence="2" id="KW-0963">Cytoplasm</keyword>
<keyword evidence="7" id="KW-1185">Reference proteome</keyword>
<evidence type="ECO:0000256" key="5">
    <source>
        <dbReference type="ARBA" id="ARBA00040665"/>
    </source>
</evidence>
<dbReference type="Gene3D" id="1.25.40.10">
    <property type="entry name" value="Tetratricopeptide repeat domain"/>
    <property type="match status" value="1"/>
</dbReference>
<dbReference type="GO" id="GO:0003341">
    <property type="term" value="P:cilium movement"/>
    <property type="evidence" value="ECO:0007669"/>
    <property type="project" value="TreeGrafter"/>
</dbReference>
<dbReference type="Proteomes" id="UP001162131">
    <property type="component" value="Unassembled WGS sequence"/>
</dbReference>
<dbReference type="EMBL" id="CAJZBQ010000029">
    <property type="protein sequence ID" value="CAG9321797.1"/>
    <property type="molecule type" value="Genomic_DNA"/>
</dbReference>
<dbReference type="Pfam" id="PF13424">
    <property type="entry name" value="TPR_12"/>
    <property type="match status" value="1"/>
</dbReference>
<dbReference type="PANTHER" id="PTHR46630:SF1">
    <property type="entry name" value="TETRATRICOPEPTIDE REPEAT PROTEIN 29"/>
    <property type="match status" value="1"/>
</dbReference>
<gene>
    <name evidence="6" type="ORF">BSTOLATCC_MIC29706</name>
</gene>
<evidence type="ECO:0000256" key="4">
    <source>
        <dbReference type="ARBA" id="ARBA00022803"/>
    </source>
</evidence>
<proteinExistence type="predicted"/>
<dbReference type="InterPro" id="IPR019734">
    <property type="entry name" value="TPR_rpt"/>
</dbReference>
<comment type="caution">
    <text evidence="6">The sequence shown here is derived from an EMBL/GenBank/DDBJ whole genome shotgun (WGS) entry which is preliminary data.</text>
</comment>
<evidence type="ECO:0000256" key="2">
    <source>
        <dbReference type="ARBA" id="ARBA00022490"/>
    </source>
</evidence>
<dbReference type="InterPro" id="IPR051476">
    <property type="entry name" value="Bac_ResReg_Asp_Phosphatase"/>
</dbReference>
<dbReference type="AlphaFoldDB" id="A0AAU9JBX2"/>
<evidence type="ECO:0000256" key="1">
    <source>
        <dbReference type="ARBA" id="ARBA00004496"/>
    </source>
</evidence>
<dbReference type="GO" id="GO:0005737">
    <property type="term" value="C:cytoplasm"/>
    <property type="evidence" value="ECO:0007669"/>
    <property type="project" value="UniProtKB-SubCell"/>
</dbReference>
<reference evidence="6" key="1">
    <citation type="submission" date="2021-09" db="EMBL/GenBank/DDBJ databases">
        <authorList>
            <consortium name="AG Swart"/>
            <person name="Singh M."/>
            <person name="Singh A."/>
            <person name="Seah K."/>
            <person name="Emmerich C."/>
        </authorList>
    </citation>
    <scope>NUCLEOTIDE SEQUENCE</scope>
    <source>
        <strain evidence="6">ATCC30299</strain>
    </source>
</reference>